<keyword evidence="3" id="KW-0677">Repeat</keyword>
<dbReference type="PANTHER" id="PTHR24404:SF114">
    <property type="entry name" value="KLUMPFUSS, ISOFORM B-RELATED"/>
    <property type="match status" value="1"/>
</dbReference>
<gene>
    <name evidence="10" type="ORF">CRM22_003546</name>
</gene>
<evidence type="ECO:0000313" key="11">
    <source>
        <dbReference type="Proteomes" id="UP000308267"/>
    </source>
</evidence>
<keyword evidence="6" id="KW-0238">DNA-binding</keyword>
<comment type="subcellular location">
    <subcellularLocation>
        <location evidence="1">Nucleus</location>
    </subcellularLocation>
</comment>
<dbReference type="GO" id="GO:0008270">
    <property type="term" value="F:zinc ion binding"/>
    <property type="evidence" value="ECO:0007669"/>
    <property type="project" value="UniProtKB-KW"/>
</dbReference>
<keyword evidence="5" id="KW-0862">Zinc</keyword>
<accession>A0A4S2M0N9</accession>
<evidence type="ECO:0000313" key="10">
    <source>
        <dbReference type="EMBL" id="TGZ69775.1"/>
    </source>
</evidence>
<dbReference type="GO" id="GO:0005634">
    <property type="term" value="C:nucleus"/>
    <property type="evidence" value="ECO:0007669"/>
    <property type="project" value="UniProtKB-SubCell"/>
</dbReference>
<feature type="domain" description="C2H2-type" evidence="9">
    <location>
        <begin position="82"/>
        <end position="105"/>
    </location>
</feature>
<organism evidence="10 11">
    <name type="scientific">Opisthorchis felineus</name>
    <dbReference type="NCBI Taxonomy" id="147828"/>
    <lineage>
        <taxon>Eukaryota</taxon>
        <taxon>Metazoa</taxon>
        <taxon>Spiralia</taxon>
        <taxon>Lophotrochozoa</taxon>
        <taxon>Platyhelminthes</taxon>
        <taxon>Trematoda</taxon>
        <taxon>Digenea</taxon>
        <taxon>Opisthorchiida</taxon>
        <taxon>Opisthorchiata</taxon>
        <taxon>Opisthorchiidae</taxon>
        <taxon>Opisthorchis</taxon>
    </lineage>
</organism>
<keyword evidence="11" id="KW-1185">Reference proteome</keyword>
<keyword evidence="2" id="KW-0479">Metal-binding</keyword>
<evidence type="ECO:0000256" key="2">
    <source>
        <dbReference type="ARBA" id="ARBA00022723"/>
    </source>
</evidence>
<name>A0A4S2M0N9_OPIFE</name>
<sequence>MLYYRFFHVWTNQSQNYHVFVLTLTLVGSLNSLFNYYVANDADRQDSSVGIEECVGSITAQPRAAESQQAIPPPKETIGNLWQCPICSGVYKQSGYLVRHLETHSVYNNKCVFCGSAYNSPSAMAWHMCVHHKEEMFVKRSSGARHVGKNLLQYVCATCGNKYGSKQERAEHVREHTGEHPFSCPICNLRFKTSSSCMYHAGKCRRFPGVHDSRKRPDQV</sequence>
<dbReference type="PROSITE" id="PS00028">
    <property type="entry name" value="ZINC_FINGER_C2H2_1"/>
    <property type="match status" value="3"/>
</dbReference>
<feature type="domain" description="C2H2-type" evidence="9">
    <location>
        <begin position="154"/>
        <end position="181"/>
    </location>
</feature>
<evidence type="ECO:0000256" key="7">
    <source>
        <dbReference type="ARBA" id="ARBA00023242"/>
    </source>
</evidence>
<dbReference type="SUPFAM" id="SSF57667">
    <property type="entry name" value="beta-beta-alpha zinc fingers"/>
    <property type="match status" value="2"/>
</dbReference>
<proteinExistence type="predicted"/>
<evidence type="ECO:0000256" key="4">
    <source>
        <dbReference type="ARBA" id="ARBA00022771"/>
    </source>
</evidence>
<dbReference type="GO" id="GO:0006357">
    <property type="term" value="P:regulation of transcription by RNA polymerase II"/>
    <property type="evidence" value="ECO:0007669"/>
    <property type="project" value="TreeGrafter"/>
</dbReference>
<dbReference type="InterPro" id="IPR013087">
    <property type="entry name" value="Znf_C2H2_type"/>
</dbReference>
<dbReference type="GO" id="GO:0003700">
    <property type="term" value="F:DNA-binding transcription factor activity"/>
    <property type="evidence" value="ECO:0007669"/>
    <property type="project" value="TreeGrafter"/>
</dbReference>
<dbReference type="Gene3D" id="3.30.160.60">
    <property type="entry name" value="Classic Zinc Finger"/>
    <property type="match status" value="2"/>
</dbReference>
<dbReference type="InterPro" id="IPR050589">
    <property type="entry name" value="Ikaros_C2H2-ZF"/>
</dbReference>
<dbReference type="OrthoDB" id="3533395at2759"/>
<dbReference type="PROSITE" id="PS50157">
    <property type="entry name" value="ZINC_FINGER_C2H2_2"/>
    <property type="match status" value="2"/>
</dbReference>
<keyword evidence="7" id="KW-0539">Nucleus</keyword>
<evidence type="ECO:0000256" key="6">
    <source>
        <dbReference type="ARBA" id="ARBA00023125"/>
    </source>
</evidence>
<dbReference type="EMBL" id="SJOL01005817">
    <property type="protein sequence ID" value="TGZ69775.1"/>
    <property type="molecule type" value="Genomic_DNA"/>
</dbReference>
<dbReference type="SMART" id="SM00355">
    <property type="entry name" value="ZnF_C2H2"/>
    <property type="match status" value="4"/>
</dbReference>
<dbReference type="STRING" id="147828.A0A4S2M0N9"/>
<dbReference type="GO" id="GO:0000978">
    <property type="term" value="F:RNA polymerase II cis-regulatory region sequence-specific DNA binding"/>
    <property type="evidence" value="ECO:0007669"/>
    <property type="project" value="TreeGrafter"/>
</dbReference>
<evidence type="ECO:0000256" key="1">
    <source>
        <dbReference type="ARBA" id="ARBA00004123"/>
    </source>
</evidence>
<evidence type="ECO:0000256" key="5">
    <source>
        <dbReference type="ARBA" id="ARBA00022833"/>
    </source>
</evidence>
<protein>
    <recommendedName>
        <fullName evidence="9">C2H2-type domain-containing protein</fullName>
    </recommendedName>
</protein>
<dbReference type="Pfam" id="PF00096">
    <property type="entry name" value="zf-C2H2"/>
    <property type="match status" value="1"/>
</dbReference>
<dbReference type="Proteomes" id="UP000308267">
    <property type="component" value="Unassembled WGS sequence"/>
</dbReference>
<keyword evidence="4 8" id="KW-0863">Zinc-finger</keyword>
<evidence type="ECO:0000256" key="8">
    <source>
        <dbReference type="PROSITE-ProRule" id="PRU00042"/>
    </source>
</evidence>
<evidence type="ECO:0000259" key="9">
    <source>
        <dbReference type="PROSITE" id="PS50157"/>
    </source>
</evidence>
<dbReference type="PANTHER" id="PTHR24404">
    <property type="entry name" value="ZINC FINGER PROTEIN"/>
    <property type="match status" value="1"/>
</dbReference>
<dbReference type="InterPro" id="IPR036236">
    <property type="entry name" value="Znf_C2H2_sf"/>
</dbReference>
<comment type="caution">
    <text evidence="10">The sequence shown here is derived from an EMBL/GenBank/DDBJ whole genome shotgun (WGS) entry which is preliminary data.</text>
</comment>
<evidence type="ECO:0000256" key="3">
    <source>
        <dbReference type="ARBA" id="ARBA00022737"/>
    </source>
</evidence>
<reference evidence="10 11" key="1">
    <citation type="journal article" date="2019" name="BMC Genomics">
        <title>New insights from Opisthorchis felineus genome: update on genomics of the epidemiologically important liver flukes.</title>
        <authorList>
            <person name="Ershov N.I."/>
            <person name="Mordvinov V.A."/>
            <person name="Prokhortchouk E.B."/>
            <person name="Pakharukova M.Y."/>
            <person name="Gunbin K.V."/>
            <person name="Ustyantsev K."/>
            <person name="Genaev M.A."/>
            <person name="Blinov A.G."/>
            <person name="Mazur A."/>
            <person name="Boulygina E."/>
            <person name="Tsygankova S."/>
            <person name="Khrameeva E."/>
            <person name="Chekanov N."/>
            <person name="Fan G."/>
            <person name="Xiao A."/>
            <person name="Zhang H."/>
            <person name="Xu X."/>
            <person name="Yang H."/>
            <person name="Solovyev V."/>
            <person name="Lee S.M."/>
            <person name="Liu X."/>
            <person name="Afonnikov D.A."/>
            <person name="Skryabin K.G."/>
        </authorList>
    </citation>
    <scope>NUCLEOTIDE SEQUENCE [LARGE SCALE GENOMIC DNA]</scope>
    <source>
        <strain evidence="10">AK-0245</strain>
        <tissue evidence="10">Whole organism</tissue>
    </source>
</reference>
<dbReference type="AlphaFoldDB" id="A0A4S2M0N9"/>